<gene>
    <name evidence="3" type="ORF">F896_00521</name>
</gene>
<dbReference type="PATRIC" id="fig|1217699.3.peg.503"/>
<feature type="chain" id="PRO_5004471178" evidence="2">
    <location>
        <begin position="28"/>
        <end position="164"/>
    </location>
</feature>
<evidence type="ECO:0000313" key="4">
    <source>
        <dbReference type="Proteomes" id="UP000016203"/>
    </source>
</evidence>
<dbReference type="Gene3D" id="1.25.40.20">
    <property type="entry name" value="Ankyrin repeat-containing domain"/>
    <property type="match status" value="1"/>
</dbReference>
<name>R9B7G1_9GAMM</name>
<dbReference type="AlphaFoldDB" id="R9B7G1"/>
<dbReference type="SMART" id="SM00248">
    <property type="entry name" value="ANK"/>
    <property type="match status" value="3"/>
</dbReference>
<keyword evidence="2" id="KW-0732">Signal</keyword>
<comment type="caution">
    <text evidence="3">The sequence shown here is derived from an EMBL/GenBank/DDBJ whole genome shotgun (WGS) entry which is preliminary data.</text>
</comment>
<dbReference type="Proteomes" id="UP000016203">
    <property type="component" value="Unassembled WGS sequence"/>
</dbReference>
<dbReference type="SUPFAM" id="SSF48403">
    <property type="entry name" value="Ankyrin repeat"/>
    <property type="match status" value="1"/>
</dbReference>
<dbReference type="Pfam" id="PF12796">
    <property type="entry name" value="Ank_2"/>
    <property type="match status" value="1"/>
</dbReference>
<dbReference type="InterPro" id="IPR002110">
    <property type="entry name" value="Ankyrin_rpt"/>
</dbReference>
<reference evidence="3 4" key="1">
    <citation type="submission" date="2013-03" db="EMBL/GenBank/DDBJ databases">
        <title>The Genome Sequence of Acinetobacter sp. CIP 110321.</title>
        <authorList>
            <consortium name="The Broad Institute Genome Sequencing Platform"/>
            <consortium name="The Broad Institute Genome Sequencing Center for Infectious Disease"/>
            <person name="Cerqueira G."/>
            <person name="Feldgarden M."/>
            <person name="Courvalin P."/>
            <person name="Perichon B."/>
            <person name="Grillot-Courvalin C."/>
            <person name="Clermont D."/>
            <person name="Rocha E."/>
            <person name="Yoon E.-J."/>
            <person name="Nemec A."/>
            <person name="Walker B."/>
            <person name="Young S.K."/>
            <person name="Zeng Q."/>
            <person name="Gargeya S."/>
            <person name="Fitzgerald M."/>
            <person name="Haas B."/>
            <person name="Abouelleil A."/>
            <person name="Alvarado L."/>
            <person name="Arachchi H.M."/>
            <person name="Berlin A.M."/>
            <person name="Chapman S.B."/>
            <person name="Dewar J."/>
            <person name="Goldberg J."/>
            <person name="Griggs A."/>
            <person name="Gujja S."/>
            <person name="Hansen M."/>
            <person name="Howarth C."/>
            <person name="Imamovic A."/>
            <person name="Larimer J."/>
            <person name="McCowan C."/>
            <person name="Murphy C."/>
            <person name="Neiman D."/>
            <person name="Pearson M."/>
            <person name="Priest M."/>
            <person name="Roberts A."/>
            <person name="Saif S."/>
            <person name="Shea T."/>
            <person name="Sisk P."/>
            <person name="Sykes S."/>
            <person name="Wortman J."/>
            <person name="Nusbaum C."/>
            <person name="Birren B."/>
        </authorList>
    </citation>
    <scope>NUCLEOTIDE SEQUENCE [LARGE SCALE GENOMIC DNA]</scope>
    <source>
        <strain evidence="3 4">CIP 110321</strain>
    </source>
</reference>
<proteinExistence type="predicted"/>
<sequence>MLIVLHFRSLLFTISLLFGSFSVSANADTPSVPDKGSEEVVELFFSAAKIGNVDVLQEFLKHGFPIDVQDHSGYSALMMASYYGQKEAVNILIQQGANRCLRDKRGHTALMGAIVKAEWGIAKQLRQVDCDLNAEKTGQLTAEQFAIQFGQQQRLKQIQAELSN</sequence>
<dbReference type="PROSITE" id="PS50088">
    <property type="entry name" value="ANK_REPEAT"/>
    <property type="match status" value="1"/>
</dbReference>
<feature type="repeat" description="ANK" evidence="1">
    <location>
        <begin position="72"/>
        <end position="104"/>
    </location>
</feature>
<evidence type="ECO:0000256" key="1">
    <source>
        <dbReference type="PROSITE-ProRule" id="PRU00023"/>
    </source>
</evidence>
<keyword evidence="1" id="KW-0040">ANK repeat</keyword>
<organism evidence="3 4">
    <name type="scientific">Acinetobacter genomosp. 15BJ</name>
    <dbReference type="NCBI Taxonomy" id="106651"/>
    <lineage>
        <taxon>Bacteria</taxon>
        <taxon>Pseudomonadati</taxon>
        <taxon>Pseudomonadota</taxon>
        <taxon>Gammaproteobacteria</taxon>
        <taxon>Moraxellales</taxon>
        <taxon>Moraxellaceae</taxon>
        <taxon>Acinetobacter</taxon>
    </lineage>
</organism>
<dbReference type="PANTHER" id="PTHR24183">
    <property type="entry name" value="FIBRONECTIN TYPE 3 AND ANKYRIN REPEAT DOMAINS PROTEIN 1"/>
    <property type="match status" value="1"/>
</dbReference>
<dbReference type="EMBL" id="AQFL01000004">
    <property type="protein sequence ID" value="EOR10393.1"/>
    <property type="molecule type" value="Genomic_DNA"/>
</dbReference>
<accession>R9B7G1</accession>
<evidence type="ECO:0000256" key="2">
    <source>
        <dbReference type="SAM" id="SignalP"/>
    </source>
</evidence>
<dbReference type="HOGENOM" id="CLU_000134_34_0_6"/>
<protein>
    <submittedName>
        <fullName evidence="3">Uncharacterized protein</fullName>
    </submittedName>
</protein>
<dbReference type="PANTHER" id="PTHR24183:SF1">
    <property type="entry name" value="FIBRONECTIN TYPE 3 AND ANKYRIN REPEAT DOMAINS PROTEIN 1"/>
    <property type="match status" value="1"/>
</dbReference>
<dbReference type="PROSITE" id="PS50297">
    <property type="entry name" value="ANK_REP_REGION"/>
    <property type="match status" value="1"/>
</dbReference>
<feature type="signal peptide" evidence="2">
    <location>
        <begin position="1"/>
        <end position="27"/>
    </location>
</feature>
<dbReference type="InterPro" id="IPR036770">
    <property type="entry name" value="Ankyrin_rpt-contain_sf"/>
</dbReference>
<evidence type="ECO:0000313" key="3">
    <source>
        <dbReference type="EMBL" id="EOR10393.1"/>
    </source>
</evidence>